<dbReference type="Gene3D" id="1.50.10.20">
    <property type="match status" value="1"/>
</dbReference>
<keyword evidence="5" id="KW-0637">Prenyltransferase</keyword>
<evidence type="ECO:0000313" key="13">
    <source>
        <dbReference type="EMBL" id="OLP90747.1"/>
    </source>
</evidence>
<sequence>MDGSLSVQLECEDTLTSEEQRLGLFNDLSIALTLVFLPPTAGQSAAIQASDQSVEAAIRQCCEELLSSIVPLEGEESPRNVLSIFQHALLHTKTQEEISLQRERHVNWLKRGLVSLPPNFAGLDASRPWFVFWISHALEILDDFSETLWSPQVAAFLSHCQDPTGGFGGGPSQLPHLAPTYAAVSALVLAGSETAYKAVDRSSMYGFLMRMKSPQGGFKMHDEGETDMRGCYCAVAVASMLHLLTDELLEGVPEYIRRCQTWEGGIAGEEGLEAHGGYSYCGLAALCIAGRADALDLHAFLKWAVYKQMTREGGFQGRANKLVDSCYSFWQGAIFPLLHEAFRQKGEEVALPKDHCWFAPQPLQTYILLACQHPNGGLRDKPGKSADFYHTCYALSGMAVSQYDVQGGTSVFGDPRNLLERTDIYYNVAVEKAERKCTYFNSLPPLSVDGRTVQGREGSGAVAWRQHIRTIDRQAQQVDDRQAASSATYTARKGGYAGEVECAPRGMALWEIVGGSEAGGIVVREGRELKSPQEPERLSTKSLVEELELVGERLRYRLQSGRGPQQGWISIRISGKELAVRRDEAGLANGAPPKWVEESAEKMRAFREGRKMLPPPVDTPERLLHEVQPKDMLPPFKRLSPKEMAEMSVKSLPGHFSGLKFPHNVEQLKSCGPSWYTQAFHKFGTLPLDNSVVKVLHVEQLPHSGFDAAGGAGHKALIELQYAKPDPNLHTKLFAKYPWDYFESETGKRYRMQMSAYQDMDSAELLTSICCEHLFPFRIPKLYFADINRETTNYVLIVERIPFGRRGKVVKGKVTEKIERKPFEILPVCGKYQDYLLEDAPSIYFALFREMAHLAAWDHQGRYDAFLGPMQKYTEQEYLDQVIRVRKPQKERKMEVLKGGCQSMIEKGIDFALNVASQIFTASGRDKAKLEKMKKEIVEIAPYFDDIRSYMNNSSDWTAAMHMNLQADNAWFWHDEMGDLDIGVFDWCGFQRAPFVMNFMGCLSGAEADMLDAHEEGLMKIFCEEYERYGGPHLEPSEMLLKYHLQWPSFAMDACQWVERDIYVQCPREEWSTIKSMLDDKFVDRWNVRCRGTTLVNAFEFWHRRNFSKIFNDWISGPGKEYRSVYSA</sequence>
<dbReference type="GO" id="GO:0004660">
    <property type="term" value="F:protein farnesyltransferase activity"/>
    <property type="evidence" value="ECO:0007669"/>
    <property type="project" value="UniProtKB-EC"/>
</dbReference>
<gene>
    <name evidence="13" type="primary">FNTB</name>
    <name evidence="13" type="ORF">AK812_SmicGene27651</name>
</gene>
<name>A0A1Q9D6L1_SYMMI</name>
<dbReference type="GO" id="GO:0046872">
    <property type="term" value="F:metal ion binding"/>
    <property type="evidence" value="ECO:0007669"/>
    <property type="project" value="UniProtKB-KW"/>
</dbReference>
<dbReference type="InterPro" id="IPR001330">
    <property type="entry name" value="Prenyltrans"/>
</dbReference>
<evidence type="ECO:0000259" key="12">
    <source>
        <dbReference type="Pfam" id="PF00432"/>
    </source>
</evidence>
<keyword evidence="14" id="KW-1185">Reference proteome</keyword>
<dbReference type="AlphaFoldDB" id="A0A1Q9D6L1"/>
<protein>
    <recommendedName>
        <fullName evidence="4">Protein farnesyltransferase subunit beta</fullName>
        <ecNumber evidence="3">2.5.1.58</ecNumber>
    </recommendedName>
    <alternativeName>
        <fullName evidence="10">CAAX farnesyltransferase subunit beta</fullName>
    </alternativeName>
    <alternativeName>
        <fullName evidence="11">Ras proteins prenyltransferase subunit beta</fullName>
    </alternativeName>
</protein>
<dbReference type="Proteomes" id="UP000186817">
    <property type="component" value="Unassembled WGS sequence"/>
</dbReference>
<proteinExistence type="inferred from homology"/>
<comment type="caution">
    <text evidence="13">The sequence shown here is derived from an EMBL/GenBank/DDBJ whole genome shotgun (WGS) entry which is preliminary data.</text>
</comment>
<evidence type="ECO:0000256" key="3">
    <source>
        <dbReference type="ARBA" id="ARBA00012702"/>
    </source>
</evidence>
<dbReference type="InterPro" id="IPR045089">
    <property type="entry name" value="PGGT1B-like"/>
</dbReference>
<dbReference type="PANTHER" id="PTHR11774:SF6">
    <property type="entry name" value="PROTEIN FARNESYLTRANSFERASE SUBUNIT BETA"/>
    <property type="match status" value="1"/>
</dbReference>
<evidence type="ECO:0000256" key="9">
    <source>
        <dbReference type="ARBA" id="ARBA00022833"/>
    </source>
</evidence>
<evidence type="ECO:0000256" key="10">
    <source>
        <dbReference type="ARBA" id="ARBA00030182"/>
    </source>
</evidence>
<dbReference type="Pfam" id="PF00432">
    <property type="entry name" value="Prenyltrans"/>
    <property type="match status" value="1"/>
</dbReference>
<evidence type="ECO:0000256" key="11">
    <source>
        <dbReference type="ARBA" id="ARBA00032909"/>
    </source>
</evidence>
<dbReference type="GO" id="GO:0005965">
    <property type="term" value="C:protein farnesyltransferase complex"/>
    <property type="evidence" value="ECO:0007669"/>
    <property type="project" value="InterPro"/>
</dbReference>
<keyword evidence="6 13" id="KW-0808">Transferase</keyword>
<feature type="domain" description="Prenyltransferase alpha-alpha toroid" evidence="12">
    <location>
        <begin position="100"/>
        <end position="428"/>
    </location>
</feature>
<evidence type="ECO:0000256" key="6">
    <source>
        <dbReference type="ARBA" id="ARBA00022679"/>
    </source>
</evidence>
<keyword evidence="9" id="KW-0862">Zinc</keyword>
<dbReference type="InterPro" id="IPR008930">
    <property type="entry name" value="Terpenoid_cyclase/PrenylTrfase"/>
</dbReference>
<organism evidence="13 14">
    <name type="scientific">Symbiodinium microadriaticum</name>
    <name type="common">Dinoflagellate</name>
    <name type="synonym">Zooxanthella microadriatica</name>
    <dbReference type="NCBI Taxonomy" id="2951"/>
    <lineage>
        <taxon>Eukaryota</taxon>
        <taxon>Sar</taxon>
        <taxon>Alveolata</taxon>
        <taxon>Dinophyceae</taxon>
        <taxon>Suessiales</taxon>
        <taxon>Symbiodiniaceae</taxon>
        <taxon>Symbiodinium</taxon>
    </lineage>
</organism>
<evidence type="ECO:0000256" key="1">
    <source>
        <dbReference type="ARBA" id="ARBA00001947"/>
    </source>
</evidence>
<dbReference type="PANTHER" id="PTHR11774">
    <property type="entry name" value="GERANYLGERANYL TRANSFERASE TYPE BETA SUBUNIT"/>
    <property type="match status" value="1"/>
</dbReference>
<evidence type="ECO:0000256" key="8">
    <source>
        <dbReference type="ARBA" id="ARBA00022737"/>
    </source>
</evidence>
<evidence type="ECO:0000256" key="5">
    <source>
        <dbReference type="ARBA" id="ARBA00022602"/>
    </source>
</evidence>
<accession>A0A1Q9D6L1</accession>
<dbReference type="SUPFAM" id="SSF48239">
    <property type="entry name" value="Terpenoid cyclases/Protein prenyltransferases"/>
    <property type="match status" value="1"/>
</dbReference>
<dbReference type="OrthoDB" id="443624at2759"/>
<comment type="cofactor">
    <cofactor evidence="1">
        <name>Zn(2+)</name>
        <dbReference type="ChEBI" id="CHEBI:29105"/>
    </cofactor>
</comment>
<evidence type="ECO:0000256" key="4">
    <source>
        <dbReference type="ARBA" id="ARBA00015798"/>
    </source>
</evidence>
<dbReference type="InterPro" id="IPR026872">
    <property type="entry name" value="FTB"/>
</dbReference>
<keyword evidence="7" id="KW-0479">Metal-binding</keyword>
<evidence type="ECO:0000256" key="2">
    <source>
        <dbReference type="ARBA" id="ARBA00010497"/>
    </source>
</evidence>
<keyword evidence="8" id="KW-0677">Repeat</keyword>
<evidence type="ECO:0000313" key="14">
    <source>
        <dbReference type="Proteomes" id="UP000186817"/>
    </source>
</evidence>
<dbReference type="EC" id="2.5.1.58" evidence="3"/>
<reference evidence="13 14" key="1">
    <citation type="submission" date="2016-02" db="EMBL/GenBank/DDBJ databases">
        <title>Genome analysis of coral dinoflagellate symbionts highlights evolutionary adaptations to a symbiotic lifestyle.</title>
        <authorList>
            <person name="Aranda M."/>
            <person name="Li Y."/>
            <person name="Liew Y.J."/>
            <person name="Baumgarten S."/>
            <person name="Simakov O."/>
            <person name="Wilson M."/>
            <person name="Piel J."/>
            <person name="Ashoor H."/>
            <person name="Bougouffa S."/>
            <person name="Bajic V.B."/>
            <person name="Ryu T."/>
            <person name="Ravasi T."/>
            <person name="Bayer T."/>
            <person name="Micklem G."/>
            <person name="Kim H."/>
            <person name="Bhak J."/>
            <person name="Lajeunesse T.C."/>
            <person name="Voolstra C.R."/>
        </authorList>
    </citation>
    <scope>NUCLEOTIDE SEQUENCE [LARGE SCALE GENOMIC DNA]</scope>
    <source>
        <strain evidence="13 14">CCMP2467</strain>
    </source>
</reference>
<dbReference type="EMBL" id="LSRX01000697">
    <property type="protein sequence ID" value="OLP90747.1"/>
    <property type="molecule type" value="Genomic_DNA"/>
</dbReference>
<comment type="similarity">
    <text evidence="2">Belongs to the protein prenyltransferase subunit beta family.</text>
</comment>
<dbReference type="CDD" id="cd02893">
    <property type="entry name" value="FTase"/>
    <property type="match status" value="1"/>
</dbReference>
<evidence type="ECO:0000256" key="7">
    <source>
        <dbReference type="ARBA" id="ARBA00022723"/>
    </source>
</evidence>